<dbReference type="EMBL" id="JAPDRL010000012">
    <property type="protein sequence ID" value="KAJ9667502.1"/>
    <property type="molecule type" value="Genomic_DNA"/>
</dbReference>
<reference evidence="4" key="1">
    <citation type="submission" date="2022-10" db="EMBL/GenBank/DDBJ databases">
        <title>Culturing micro-colonial fungi from biological soil crusts in the Mojave desert and describing Neophaeococcomyces mojavensis, and introducing the new genera and species Taxawa tesnikishii.</title>
        <authorList>
            <person name="Kurbessoian T."/>
            <person name="Stajich J.E."/>
        </authorList>
    </citation>
    <scope>NUCLEOTIDE SEQUENCE</scope>
    <source>
        <strain evidence="4">TK_1</strain>
    </source>
</reference>
<sequence>MQSIWFRAAQTRRSCRCPSCVSISNNLAIARRATTFPIRKLQWPSPSSTLLYSTIFAAAAVADAKVKGDRRNQWDKAIASAKEELEESKNALQSALDAKGMSEIEVENRHWTGVFTDQYLNKAAAAGVGDSAWAMDVVTRTQNGEGCTGPQGKESLEDKEWEVAHDTLGVGTPRPEWPASFGPELDPDNLPPQSLWASDKIRRKALDRRWTPKKMRMSDASVVSLVSRFMLAAELHSQSPAALESLPEAIRPFACLKKEELKSAIEEALVIIEDIRGSYFWHEGDNLSTLVPYPYYQHDPHGTFRAIGRSRDDSIYSLFEEHFASPQELPLPSLLASVSHNLLTSTAAPDCRTYNILLTGLSRLKADSLFDNAVESLYVTKVRPNETTCATILTNYTRRGLSDKFFDFVGRMRGTHSGGLMLARPDIDIDEVNETRLRIHPRRPEKIIQKVHPTPKVFSALVGGLLKFEGFERALQTCANMKGDGWGLDEKGWTHFLRDCVGRKNWSAGLGIWDVMQTLGARGRKSLDQRSYATMLALCAVCGEQDVFKNVFGDAIAAGWRQKELLATASGIRRGIEEEVEAAKREEEQRRAQIPTSFTLSPKAPTEETFVFEAVDSEDAPAAAETLMEGTAVEPPETAPESAPQAASLWQRSVVQSDDGFTLAYEELGDYQEDFAEEASLASRADNLSTSNSAMTAPVIENTIAERQAEPSLSAATSDPRNQSTAAPAMNSESRDEDGQPSELRTGAALDATPRTRYVPWRPLYVRPRTRHVSGDAERAQRATATGQMY</sequence>
<feature type="region of interest" description="Disordered" evidence="3">
    <location>
        <begin position="709"/>
        <end position="790"/>
    </location>
</feature>
<organism evidence="4 5">
    <name type="scientific">Coniosporium apollinis</name>
    <dbReference type="NCBI Taxonomy" id="61459"/>
    <lineage>
        <taxon>Eukaryota</taxon>
        <taxon>Fungi</taxon>
        <taxon>Dikarya</taxon>
        <taxon>Ascomycota</taxon>
        <taxon>Pezizomycotina</taxon>
        <taxon>Dothideomycetes</taxon>
        <taxon>Dothideomycetes incertae sedis</taxon>
        <taxon>Coniosporium</taxon>
    </lineage>
</organism>
<evidence type="ECO:0000256" key="2">
    <source>
        <dbReference type="SAM" id="Coils"/>
    </source>
</evidence>
<evidence type="ECO:0000313" key="5">
    <source>
        <dbReference type="Proteomes" id="UP001172684"/>
    </source>
</evidence>
<name>A0ABQ9NYP1_9PEZI</name>
<keyword evidence="5" id="KW-1185">Reference proteome</keyword>
<keyword evidence="2" id="KW-0175">Coiled coil</keyword>
<evidence type="ECO:0000256" key="1">
    <source>
        <dbReference type="ARBA" id="ARBA00022737"/>
    </source>
</evidence>
<comment type="caution">
    <text evidence="4">The sequence shown here is derived from an EMBL/GenBank/DDBJ whole genome shotgun (WGS) entry which is preliminary data.</text>
</comment>
<evidence type="ECO:0000313" key="4">
    <source>
        <dbReference type="EMBL" id="KAJ9667502.1"/>
    </source>
</evidence>
<protein>
    <submittedName>
        <fullName evidence="4">Uncharacterized protein</fullName>
    </submittedName>
</protein>
<dbReference type="Gene3D" id="1.25.40.10">
    <property type="entry name" value="Tetratricopeptide repeat domain"/>
    <property type="match status" value="2"/>
</dbReference>
<keyword evidence="1" id="KW-0677">Repeat</keyword>
<proteinExistence type="predicted"/>
<dbReference type="PANTHER" id="PTHR47932">
    <property type="entry name" value="ATPASE EXPRESSION PROTEIN 3"/>
    <property type="match status" value="1"/>
</dbReference>
<gene>
    <name evidence="4" type="ORF">H2201_002371</name>
</gene>
<dbReference type="InterPro" id="IPR011990">
    <property type="entry name" value="TPR-like_helical_dom_sf"/>
</dbReference>
<feature type="coiled-coil region" evidence="2">
    <location>
        <begin position="71"/>
        <end position="98"/>
    </location>
</feature>
<dbReference type="Proteomes" id="UP001172684">
    <property type="component" value="Unassembled WGS sequence"/>
</dbReference>
<dbReference type="PANTHER" id="PTHR47932:SF44">
    <property type="entry name" value="MIOREX COMPLEX COMPONENT 1"/>
    <property type="match status" value="1"/>
</dbReference>
<feature type="compositionally biased region" description="Polar residues" evidence="3">
    <location>
        <begin position="714"/>
        <end position="726"/>
    </location>
</feature>
<evidence type="ECO:0000256" key="3">
    <source>
        <dbReference type="SAM" id="MobiDB-lite"/>
    </source>
</evidence>
<accession>A0ABQ9NYP1</accession>